<organism evidence="1 2">
    <name type="scientific">Trichormus variabilis SAG 1403-4b</name>
    <dbReference type="NCBI Taxonomy" id="447716"/>
    <lineage>
        <taxon>Bacteria</taxon>
        <taxon>Bacillati</taxon>
        <taxon>Cyanobacteriota</taxon>
        <taxon>Cyanophyceae</taxon>
        <taxon>Nostocales</taxon>
        <taxon>Nostocaceae</taxon>
        <taxon>Trichormus</taxon>
    </lineage>
</organism>
<evidence type="ECO:0000313" key="1">
    <source>
        <dbReference type="EMBL" id="RUS97832.1"/>
    </source>
</evidence>
<accession>A0A3S1C7B6</accession>
<name>A0A3S1C7B6_ANAVA</name>
<gene>
    <name evidence="1" type="ORF">DSM107003_17070</name>
</gene>
<dbReference type="Proteomes" id="UP000276103">
    <property type="component" value="Unassembled WGS sequence"/>
</dbReference>
<dbReference type="AlphaFoldDB" id="A0A3S1C7B6"/>
<keyword evidence="2" id="KW-1185">Reference proteome</keyword>
<comment type="caution">
    <text evidence="1">The sequence shown here is derived from an EMBL/GenBank/DDBJ whole genome shotgun (WGS) entry which is preliminary data.</text>
</comment>
<sequence>MLRDFLPKEFGLNEPRIPYGTVGIDAKDTFALALRSRSVSDRRSKGRKKKKISNFILAREYE</sequence>
<proteinExistence type="predicted"/>
<dbReference type="EMBL" id="RSCM01000004">
    <property type="protein sequence ID" value="RUS97832.1"/>
    <property type="molecule type" value="Genomic_DNA"/>
</dbReference>
<protein>
    <submittedName>
        <fullName evidence="1">Uncharacterized protein</fullName>
    </submittedName>
</protein>
<evidence type="ECO:0000313" key="2">
    <source>
        <dbReference type="Proteomes" id="UP000276103"/>
    </source>
</evidence>
<reference evidence="1 2" key="1">
    <citation type="journal article" date="2019" name="Genome Biol. Evol.">
        <title>Day and night: Metabolic profiles and evolutionary relationships of six axenic non-marine cyanobacteria.</title>
        <authorList>
            <person name="Will S.E."/>
            <person name="Henke P."/>
            <person name="Boedeker C."/>
            <person name="Huang S."/>
            <person name="Brinkmann H."/>
            <person name="Rohde M."/>
            <person name="Jarek M."/>
            <person name="Friedl T."/>
            <person name="Seufert S."/>
            <person name="Schumacher M."/>
            <person name="Overmann J."/>
            <person name="Neumann-Schaal M."/>
            <person name="Petersen J."/>
        </authorList>
    </citation>
    <scope>NUCLEOTIDE SEQUENCE [LARGE SCALE GENOMIC DNA]</scope>
    <source>
        <strain evidence="1 2">SAG 1403-4b</strain>
    </source>
</reference>